<dbReference type="Gene3D" id="3.20.10.10">
    <property type="entry name" value="D-amino Acid Aminotransferase, subunit A, domain 2"/>
    <property type="match status" value="1"/>
</dbReference>
<dbReference type="GO" id="GO:0005829">
    <property type="term" value="C:cytosol"/>
    <property type="evidence" value="ECO:0007669"/>
    <property type="project" value="TreeGrafter"/>
</dbReference>
<keyword evidence="10" id="KW-0100">Branched-chain amino acid biosynthesis</keyword>
<dbReference type="GO" id="GO:0009082">
    <property type="term" value="P:branched-chain amino acid biosynthetic process"/>
    <property type="evidence" value="ECO:0007669"/>
    <property type="project" value="UniProtKB-KW"/>
</dbReference>
<dbReference type="InterPro" id="IPR036038">
    <property type="entry name" value="Aminotransferase-like"/>
</dbReference>
<evidence type="ECO:0000256" key="12">
    <source>
        <dbReference type="ARBA" id="ARBA00048798"/>
    </source>
</evidence>
<evidence type="ECO:0000256" key="2">
    <source>
        <dbReference type="ARBA" id="ARBA00003109"/>
    </source>
</evidence>
<dbReference type="Gene3D" id="3.30.470.10">
    <property type="match status" value="1"/>
</dbReference>
<evidence type="ECO:0000256" key="6">
    <source>
        <dbReference type="ARBA" id="ARBA00009320"/>
    </source>
</evidence>
<evidence type="ECO:0000256" key="11">
    <source>
        <dbReference type="ARBA" id="ARBA00048212"/>
    </source>
</evidence>
<organism evidence="14 15">
    <name type="scientific">Bauldia litoralis</name>
    <dbReference type="NCBI Taxonomy" id="665467"/>
    <lineage>
        <taxon>Bacteria</taxon>
        <taxon>Pseudomonadati</taxon>
        <taxon>Pseudomonadota</taxon>
        <taxon>Alphaproteobacteria</taxon>
        <taxon>Hyphomicrobiales</taxon>
        <taxon>Kaistiaceae</taxon>
        <taxon>Bauldia</taxon>
    </lineage>
</organism>
<dbReference type="NCBIfam" id="NF005209">
    <property type="entry name" value="PRK06680.1"/>
    <property type="match status" value="1"/>
</dbReference>
<evidence type="ECO:0000256" key="5">
    <source>
        <dbReference type="ARBA" id="ARBA00005072"/>
    </source>
</evidence>
<reference evidence="14 15" key="1">
    <citation type="submission" date="2016-10" db="EMBL/GenBank/DDBJ databases">
        <authorList>
            <person name="de Groot N.N."/>
        </authorList>
    </citation>
    <scope>NUCLEOTIDE SEQUENCE [LARGE SCALE GENOMIC DNA]</scope>
    <source>
        <strain evidence="14 15">ATCC 35022</strain>
    </source>
</reference>
<gene>
    <name evidence="14" type="ORF">SAMN02982931_01037</name>
</gene>
<dbReference type="Proteomes" id="UP000199071">
    <property type="component" value="Unassembled WGS sequence"/>
</dbReference>
<evidence type="ECO:0000256" key="8">
    <source>
        <dbReference type="ARBA" id="ARBA00014472"/>
    </source>
</evidence>
<evidence type="ECO:0000256" key="3">
    <source>
        <dbReference type="ARBA" id="ARBA00004824"/>
    </source>
</evidence>
<keyword evidence="15" id="KW-1185">Reference proteome</keyword>
<dbReference type="GO" id="GO:0008652">
    <property type="term" value="P:amino acid biosynthetic process"/>
    <property type="evidence" value="ECO:0007669"/>
    <property type="project" value="UniProtKB-ARBA"/>
</dbReference>
<dbReference type="EC" id="2.6.1.42" evidence="7"/>
<comment type="cofactor">
    <cofactor evidence="1">
        <name>pyridoxal 5'-phosphate</name>
        <dbReference type="ChEBI" id="CHEBI:597326"/>
    </cofactor>
</comment>
<evidence type="ECO:0000256" key="7">
    <source>
        <dbReference type="ARBA" id="ARBA00013053"/>
    </source>
</evidence>
<dbReference type="InterPro" id="IPR043131">
    <property type="entry name" value="BCAT-like_N"/>
</dbReference>
<dbReference type="InterPro" id="IPR043132">
    <property type="entry name" value="BCAT-like_C"/>
</dbReference>
<comment type="catalytic activity">
    <reaction evidence="13">
        <text>L-leucine + 2-oxoglutarate = 4-methyl-2-oxopentanoate + L-glutamate</text>
        <dbReference type="Rhea" id="RHEA:18321"/>
        <dbReference type="ChEBI" id="CHEBI:16810"/>
        <dbReference type="ChEBI" id="CHEBI:17865"/>
        <dbReference type="ChEBI" id="CHEBI:29985"/>
        <dbReference type="ChEBI" id="CHEBI:57427"/>
        <dbReference type="EC" id="2.6.1.42"/>
    </reaction>
</comment>
<keyword evidence="9" id="KW-0663">Pyridoxal phosphate</keyword>
<evidence type="ECO:0000313" key="15">
    <source>
        <dbReference type="Proteomes" id="UP000199071"/>
    </source>
</evidence>
<dbReference type="SUPFAM" id="SSF56752">
    <property type="entry name" value="D-aminoacid aminotransferase-like PLP-dependent enzymes"/>
    <property type="match status" value="1"/>
</dbReference>
<evidence type="ECO:0000313" key="14">
    <source>
        <dbReference type="EMBL" id="SDB13749.1"/>
    </source>
</evidence>
<evidence type="ECO:0000256" key="13">
    <source>
        <dbReference type="ARBA" id="ARBA00049229"/>
    </source>
</evidence>
<dbReference type="STRING" id="665467.SAMN02982931_01037"/>
<dbReference type="PANTHER" id="PTHR42743">
    <property type="entry name" value="AMINO-ACID AMINOTRANSFERASE"/>
    <property type="match status" value="1"/>
</dbReference>
<comment type="pathway">
    <text evidence="4">Amino-acid biosynthesis; L-valine biosynthesis; L-valine from pyruvate: step 4/4.</text>
</comment>
<evidence type="ECO:0000256" key="10">
    <source>
        <dbReference type="ARBA" id="ARBA00023304"/>
    </source>
</evidence>
<keyword evidence="10" id="KW-0028">Amino-acid biosynthesis</keyword>
<dbReference type="Pfam" id="PF01063">
    <property type="entry name" value="Aminotran_4"/>
    <property type="match status" value="1"/>
</dbReference>
<keyword evidence="14" id="KW-0032">Aminotransferase</keyword>
<dbReference type="PANTHER" id="PTHR42743:SF11">
    <property type="entry name" value="AMINODEOXYCHORISMATE LYASE"/>
    <property type="match status" value="1"/>
</dbReference>
<comment type="catalytic activity">
    <reaction evidence="11">
        <text>L-valine + 2-oxoglutarate = 3-methyl-2-oxobutanoate + L-glutamate</text>
        <dbReference type="Rhea" id="RHEA:24813"/>
        <dbReference type="ChEBI" id="CHEBI:11851"/>
        <dbReference type="ChEBI" id="CHEBI:16810"/>
        <dbReference type="ChEBI" id="CHEBI:29985"/>
        <dbReference type="ChEBI" id="CHEBI:57762"/>
        <dbReference type="EC" id="2.6.1.42"/>
    </reaction>
</comment>
<evidence type="ECO:0000256" key="1">
    <source>
        <dbReference type="ARBA" id="ARBA00001933"/>
    </source>
</evidence>
<sequence length="293" mass="32355">MSRIAYVNGRYLPHGQAGVHIEDRGFQFADAVYEVCEVKDGLLVDEGRHLQRLTRSLSEIRMAEPRHPAALGAILREVVRRNRVRNGIVYLQVTRGVAPRNHPFPNPEVAPGLIVTARSINPAEGRERARTGIAVITTPDNRWERVDIKSVGLLPNVLAKQKAREAGAFEAWFIDENDYITEGSSTNAWIVTGEGVLVTRPADHSILRGVTRMVVLETAEDLGMTVEERPFTLAEVRAGREAFITASSTLVMPVVKVDGETLGDGLPGPVAIRLRSVFHDHADYGRNWASLTK</sequence>
<proteinExistence type="inferred from homology"/>
<dbReference type="InterPro" id="IPR001544">
    <property type="entry name" value="Aminotrans_IV"/>
</dbReference>
<keyword evidence="14" id="KW-0808">Transferase</keyword>
<evidence type="ECO:0000256" key="9">
    <source>
        <dbReference type="ARBA" id="ARBA00022898"/>
    </source>
</evidence>
<comment type="function">
    <text evidence="2">Acts on leucine, isoleucine and valine.</text>
</comment>
<comment type="similarity">
    <text evidence="6">Belongs to the class-IV pyridoxal-phosphate-dependent aminotransferase family.</text>
</comment>
<comment type="pathway">
    <text evidence="3">Amino-acid biosynthesis; L-isoleucine biosynthesis; L-isoleucine from 2-oxobutanoate: step 4/4.</text>
</comment>
<protein>
    <recommendedName>
        <fullName evidence="8">Probable branched-chain-amino-acid aminotransferase</fullName>
        <ecNumber evidence="7">2.6.1.42</ecNumber>
    </recommendedName>
</protein>
<dbReference type="OrthoDB" id="9805628at2"/>
<name>A0A1G6AZP4_9HYPH</name>
<dbReference type="EMBL" id="FMXQ01000002">
    <property type="protein sequence ID" value="SDB13749.1"/>
    <property type="molecule type" value="Genomic_DNA"/>
</dbReference>
<evidence type="ECO:0000256" key="4">
    <source>
        <dbReference type="ARBA" id="ARBA00004931"/>
    </source>
</evidence>
<dbReference type="RefSeq" id="WP_090875207.1">
    <property type="nucleotide sequence ID" value="NZ_FMXQ01000002.1"/>
</dbReference>
<comment type="pathway">
    <text evidence="5">Amino-acid biosynthesis; L-leucine biosynthesis; L-leucine from 3-methyl-2-oxobutanoate: step 4/4.</text>
</comment>
<dbReference type="CDD" id="cd01558">
    <property type="entry name" value="D-AAT_like"/>
    <property type="match status" value="1"/>
</dbReference>
<comment type="catalytic activity">
    <reaction evidence="12">
        <text>L-isoleucine + 2-oxoglutarate = (S)-3-methyl-2-oxopentanoate + L-glutamate</text>
        <dbReference type="Rhea" id="RHEA:24801"/>
        <dbReference type="ChEBI" id="CHEBI:16810"/>
        <dbReference type="ChEBI" id="CHEBI:29985"/>
        <dbReference type="ChEBI" id="CHEBI:35146"/>
        <dbReference type="ChEBI" id="CHEBI:58045"/>
        <dbReference type="EC" id="2.6.1.42"/>
    </reaction>
</comment>
<accession>A0A1G6AZP4</accession>
<dbReference type="FunFam" id="3.20.10.10:FF:000002">
    <property type="entry name" value="D-alanine aminotransferase"/>
    <property type="match status" value="1"/>
</dbReference>
<dbReference type="GO" id="GO:0004084">
    <property type="term" value="F:branched-chain-amino-acid transaminase activity"/>
    <property type="evidence" value="ECO:0007669"/>
    <property type="project" value="UniProtKB-EC"/>
</dbReference>
<dbReference type="InterPro" id="IPR050571">
    <property type="entry name" value="Class-IV_PLP-Dep_Aminotrnsfr"/>
</dbReference>
<dbReference type="AlphaFoldDB" id="A0A1G6AZP4"/>